<comment type="caution">
    <text evidence="11">The sequence shown here is derived from an EMBL/GenBank/DDBJ whole genome shotgun (WGS) entry which is preliminary data.</text>
</comment>
<evidence type="ECO:0000256" key="4">
    <source>
        <dbReference type="ARBA" id="ARBA00022723"/>
    </source>
</evidence>
<evidence type="ECO:0000256" key="3">
    <source>
        <dbReference type="ARBA" id="ARBA00022695"/>
    </source>
</evidence>
<keyword evidence="6 11" id="KW-0695">RNA-directed DNA polymerase</keyword>
<sequence length="359" mass="41627">MLIKKNRIIFEQSDMAFVEKFGVLDAAEMVMNYKTVCTLPFVYDADQLAEFLKIGRKDFFDLIKNCDTCYRPISLKKKSGTYRQIYAPNDILKRIQKTILDKILSKLPISQYAKAYRMGGTLIDNAAAHIGKRYVLKLDITDFFGSISFEQVYSAAFHTKYFPKQIGVLLTMLCCRKEVLPQGAPTSPALSNIVMCHFDNYIGSWCEARAIAYTRYCDDMTFSSDRPLFGVYQKVKTILGEMGFELNEKKTHFILNTSRQSVTGITVNEKLSVPIHYKRKLRQEIYYTLKFGLVEQIVRLGKTEFFMDARPNVQKYYNHLLGQIGFVLQIEPENNWFQNAMIKLKSSSFLQGEMELWRR</sequence>
<accession>A0A939BEY5</accession>
<organism evidence="11 12">
    <name type="scientific">Merdimmobilis hominis</name>
    <dbReference type="NCBI Taxonomy" id="2897707"/>
    <lineage>
        <taxon>Bacteria</taxon>
        <taxon>Bacillati</taxon>
        <taxon>Bacillota</taxon>
        <taxon>Clostridia</taxon>
        <taxon>Eubacteriales</taxon>
        <taxon>Oscillospiraceae</taxon>
        <taxon>Merdimmobilis</taxon>
    </lineage>
</organism>
<evidence type="ECO:0000259" key="10">
    <source>
        <dbReference type="PROSITE" id="PS50878"/>
    </source>
</evidence>
<dbReference type="PANTHER" id="PTHR34047:SF7">
    <property type="entry name" value="RNA-DIRECTED DNA POLYMERASE"/>
    <property type="match status" value="1"/>
</dbReference>
<evidence type="ECO:0000256" key="8">
    <source>
        <dbReference type="ARBA" id="ARBA00034120"/>
    </source>
</evidence>
<dbReference type="NCBIfam" id="NF038233">
    <property type="entry name" value="retron_St85_RT"/>
    <property type="match status" value="1"/>
</dbReference>
<evidence type="ECO:0000313" key="11">
    <source>
        <dbReference type="EMBL" id="MBM6921805.1"/>
    </source>
</evidence>
<evidence type="ECO:0000256" key="2">
    <source>
        <dbReference type="ARBA" id="ARBA00022679"/>
    </source>
</evidence>
<dbReference type="InterPro" id="IPR043502">
    <property type="entry name" value="DNA/RNA_pol_sf"/>
</dbReference>
<feature type="domain" description="Reverse transcriptase" evidence="10">
    <location>
        <begin position="56"/>
        <end position="267"/>
    </location>
</feature>
<gene>
    <name evidence="11" type="ORF">H6A12_11660</name>
</gene>
<keyword evidence="5" id="KW-0460">Magnesium</keyword>
<dbReference type="GO" id="GO:0051607">
    <property type="term" value="P:defense response to virus"/>
    <property type="evidence" value="ECO:0007669"/>
    <property type="project" value="UniProtKB-KW"/>
</dbReference>
<evidence type="ECO:0000256" key="6">
    <source>
        <dbReference type="ARBA" id="ARBA00022918"/>
    </source>
</evidence>
<dbReference type="InterPro" id="IPR000477">
    <property type="entry name" value="RT_dom"/>
</dbReference>
<name>A0A939BEY5_9FIRM</name>
<comment type="catalytic activity">
    <reaction evidence="9">
        <text>DNA(n) + a 2'-deoxyribonucleoside 5'-triphosphate = DNA(n+1) + diphosphate</text>
        <dbReference type="Rhea" id="RHEA:22508"/>
        <dbReference type="Rhea" id="RHEA-COMP:17339"/>
        <dbReference type="Rhea" id="RHEA-COMP:17340"/>
        <dbReference type="ChEBI" id="CHEBI:33019"/>
        <dbReference type="ChEBI" id="CHEBI:61560"/>
        <dbReference type="ChEBI" id="CHEBI:173112"/>
        <dbReference type="EC" id="2.7.7.49"/>
    </reaction>
</comment>
<evidence type="ECO:0000256" key="1">
    <source>
        <dbReference type="ARBA" id="ARBA00012493"/>
    </source>
</evidence>
<dbReference type="PANTHER" id="PTHR34047">
    <property type="entry name" value="NUCLEAR INTRON MATURASE 1, MITOCHONDRIAL-RELATED"/>
    <property type="match status" value="1"/>
</dbReference>
<evidence type="ECO:0000256" key="7">
    <source>
        <dbReference type="ARBA" id="ARBA00023118"/>
    </source>
</evidence>
<dbReference type="InterPro" id="IPR051083">
    <property type="entry name" value="GrpII_Intron_Splice-Mob/Def"/>
</dbReference>
<comment type="similarity">
    <text evidence="8">Belongs to the bacterial reverse transcriptase family.</text>
</comment>
<keyword evidence="4" id="KW-0479">Metal-binding</keyword>
<dbReference type="SUPFAM" id="SSF56672">
    <property type="entry name" value="DNA/RNA polymerases"/>
    <property type="match status" value="1"/>
</dbReference>
<keyword evidence="12" id="KW-1185">Reference proteome</keyword>
<dbReference type="InterPro" id="IPR000123">
    <property type="entry name" value="Reverse_transcriptase_msDNA"/>
</dbReference>
<dbReference type="EMBL" id="JACJKY010000027">
    <property type="protein sequence ID" value="MBM6921805.1"/>
    <property type="molecule type" value="Genomic_DNA"/>
</dbReference>
<dbReference type="EC" id="2.7.7.49" evidence="1"/>
<dbReference type="GO" id="GO:0003723">
    <property type="term" value="F:RNA binding"/>
    <property type="evidence" value="ECO:0007669"/>
    <property type="project" value="InterPro"/>
</dbReference>
<dbReference type="GO" id="GO:0046872">
    <property type="term" value="F:metal ion binding"/>
    <property type="evidence" value="ECO:0007669"/>
    <property type="project" value="UniProtKB-KW"/>
</dbReference>
<reference evidence="11" key="2">
    <citation type="journal article" date="2021" name="Sci. Rep.">
        <title>The distribution of antibiotic resistance genes in chicken gut microbiota commensals.</title>
        <authorList>
            <person name="Juricova H."/>
            <person name="Matiasovicova J."/>
            <person name="Kubasova T."/>
            <person name="Cejkova D."/>
            <person name="Rychlik I."/>
        </authorList>
    </citation>
    <scope>NUCLEOTIDE SEQUENCE</scope>
    <source>
        <strain evidence="11">An559</strain>
    </source>
</reference>
<reference evidence="11" key="1">
    <citation type="submission" date="2020-08" db="EMBL/GenBank/DDBJ databases">
        <authorList>
            <person name="Cejkova D."/>
            <person name="Kubasova T."/>
            <person name="Jahodarova E."/>
            <person name="Rychlik I."/>
        </authorList>
    </citation>
    <scope>NUCLEOTIDE SEQUENCE</scope>
    <source>
        <strain evidence="11">An559</strain>
    </source>
</reference>
<keyword evidence="7" id="KW-0051">Antiviral defense</keyword>
<dbReference type="PROSITE" id="PS50878">
    <property type="entry name" value="RT_POL"/>
    <property type="match status" value="1"/>
</dbReference>
<dbReference type="RefSeq" id="WP_204448105.1">
    <property type="nucleotide sequence ID" value="NZ_JACJKY010000027.1"/>
</dbReference>
<evidence type="ECO:0000256" key="9">
    <source>
        <dbReference type="ARBA" id="ARBA00048173"/>
    </source>
</evidence>
<dbReference type="AlphaFoldDB" id="A0A939BEY5"/>
<dbReference type="CDD" id="cd03487">
    <property type="entry name" value="RT_Bac_retron_II"/>
    <property type="match status" value="1"/>
</dbReference>
<dbReference type="PRINTS" id="PR00866">
    <property type="entry name" value="RNADNAPOLMS"/>
</dbReference>
<proteinExistence type="inferred from homology"/>
<dbReference type="Pfam" id="PF00078">
    <property type="entry name" value="RVT_1"/>
    <property type="match status" value="1"/>
</dbReference>
<evidence type="ECO:0000256" key="5">
    <source>
        <dbReference type="ARBA" id="ARBA00022842"/>
    </source>
</evidence>
<dbReference type="Proteomes" id="UP000774750">
    <property type="component" value="Unassembled WGS sequence"/>
</dbReference>
<evidence type="ECO:0000313" key="12">
    <source>
        <dbReference type="Proteomes" id="UP000774750"/>
    </source>
</evidence>
<protein>
    <recommendedName>
        <fullName evidence="1">RNA-directed DNA polymerase</fullName>
        <ecNumber evidence="1">2.7.7.49</ecNumber>
    </recommendedName>
</protein>
<keyword evidence="2" id="KW-0808">Transferase</keyword>
<keyword evidence="3" id="KW-0548">Nucleotidyltransferase</keyword>
<dbReference type="GO" id="GO:0003964">
    <property type="term" value="F:RNA-directed DNA polymerase activity"/>
    <property type="evidence" value="ECO:0007669"/>
    <property type="project" value="UniProtKB-KW"/>
</dbReference>